<dbReference type="InParanoid" id="T0PQE0"/>
<protein>
    <submittedName>
        <fullName evidence="1">Uncharacterized protein</fullName>
    </submittedName>
</protein>
<dbReference type="AlphaFoldDB" id="T0PQE0"/>
<accession>T0PQE0</accession>
<organism evidence="1 2">
    <name type="scientific">Saprolegnia diclina (strain VS20)</name>
    <dbReference type="NCBI Taxonomy" id="1156394"/>
    <lineage>
        <taxon>Eukaryota</taxon>
        <taxon>Sar</taxon>
        <taxon>Stramenopiles</taxon>
        <taxon>Oomycota</taxon>
        <taxon>Saprolegniomycetes</taxon>
        <taxon>Saprolegniales</taxon>
        <taxon>Saprolegniaceae</taxon>
        <taxon>Saprolegnia</taxon>
    </lineage>
</organism>
<evidence type="ECO:0000313" key="2">
    <source>
        <dbReference type="Proteomes" id="UP000030762"/>
    </source>
</evidence>
<gene>
    <name evidence="1" type="ORF">SDRG_14462</name>
</gene>
<dbReference type="VEuPathDB" id="FungiDB:SDRG_14462"/>
<name>T0PQE0_SAPDV</name>
<proteinExistence type="predicted"/>
<keyword evidence="2" id="KW-1185">Reference proteome</keyword>
<sequence length="352" mass="39171">MTPARLQAAWRFRPIAYFIEEDSIDIADDDGDRPVCLVFWPKALRLSLLGLVRTVALLRDHVNGSCSDDFGFGSTQALFEAAVDFFIGDEPGPAQFNRSSRLAMANVLFDYGDCTLMADYLGGMRWDAHDIAIVPWVVAVVHRFGLPSMTEALSSLDVSTSGVFWRKVLEGIGADNPSCERDLYDLASRWWTAQLHWNGMPVDGIYVAAWIYENAVAPSTHVALSTRLPADVVDNIVVMMNDVTPFVKRFQYECGLPAALWTARATPLPRVLHDAYLDLALQPDKLVVDRYDEAAAHLLLLTIGSRRFDAAEALASTRRVRPKFQKTLSMLQKRGQLTAAQELVLDTYLGSD</sequence>
<dbReference type="EMBL" id="JH767203">
    <property type="protein sequence ID" value="EQC27709.1"/>
    <property type="molecule type" value="Genomic_DNA"/>
</dbReference>
<evidence type="ECO:0000313" key="1">
    <source>
        <dbReference type="EMBL" id="EQC27709.1"/>
    </source>
</evidence>
<reference evidence="1 2" key="1">
    <citation type="submission" date="2012-04" db="EMBL/GenBank/DDBJ databases">
        <title>The Genome Sequence of Saprolegnia declina VS20.</title>
        <authorList>
            <consortium name="The Broad Institute Genome Sequencing Platform"/>
            <person name="Russ C."/>
            <person name="Nusbaum C."/>
            <person name="Tyler B."/>
            <person name="van West P."/>
            <person name="Dieguez-Uribeondo J."/>
            <person name="de Bruijn I."/>
            <person name="Tripathy S."/>
            <person name="Jiang R."/>
            <person name="Young S.K."/>
            <person name="Zeng Q."/>
            <person name="Gargeya S."/>
            <person name="Fitzgerald M."/>
            <person name="Haas B."/>
            <person name="Abouelleil A."/>
            <person name="Alvarado L."/>
            <person name="Arachchi H.M."/>
            <person name="Berlin A."/>
            <person name="Chapman S.B."/>
            <person name="Goldberg J."/>
            <person name="Griggs A."/>
            <person name="Gujja S."/>
            <person name="Hansen M."/>
            <person name="Howarth C."/>
            <person name="Imamovic A."/>
            <person name="Larimer J."/>
            <person name="McCowen C."/>
            <person name="Montmayeur A."/>
            <person name="Murphy C."/>
            <person name="Neiman D."/>
            <person name="Pearson M."/>
            <person name="Priest M."/>
            <person name="Roberts A."/>
            <person name="Saif S."/>
            <person name="Shea T."/>
            <person name="Sisk P."/>
            <person name="Sykes S."/>
            <person name="Wortman J."/>
            <person name="Nusbaum C."/>
            <person name="Birren B."/>
        </authorList>
    </citation>
    <scope>NUCLEOTIDE SEQUENCE [LARGE SCALE GENOMIC DNA]</scope>
    <source>
        <strain evidence="1 2">VS20</strain>
    </source>
</reference>
<dbReference type="GeneID" id="19955189"/>
<dbReference type="Proteomes" id="UP000030762">
    <property type="component" value="Unassembled WGS sequence"/>
</dbReference>
<dbReference type="RefSeq" id="XP_008618814.1">
    <property type="nucleotide sequence ID" value="XM_008620592.1"/>
</dbReference>
<dbReference type="OMA" id="AWIYENA"/>